<evidence type="ECO:0000256" key="1">
    <source>
        <dbReference type="ARBA" id="ARBA00001974"/>
    </source>
</evidence>
<dbReference type="PANTHER" id="PTHR11530:SF11">
    <property type="entry name" value="D-ASPARTATE OXIDASE"/>
    <property type="match status" value="1"/>
</dbReference>
<evidence type="ECO:0000256" key="3">
    <source>
        <dbReference type="ARBA" id="ARBA00022630"/>
    </source>
</evidence>
<dbReference type="PANTHER" id="PTHR11530">
    <property type="entry name" value="D-AMINO ACID OXIDASE"/>
    <property type="match status" value="1"/>
</dbReference>
<dbReference type="InterPro" id="IPR006181">
    <property type="entry name" value="D-amino_acid_oxidase_CS"/>
</dbReference>
<evidence type="ECO:0000256" key="2">
    <source>
        <dbReference type="ARBA" id="ARBA00006730"/>
    </source>
</evidence>
<sequence>MSSVVVIGAGVTGLAISLLLAKAGYAVTLLAEHLPGSDSIDYTSAWAGAQWRTHASPSSRERGWDIQTYQYWMSLTEEAGVARYTSRLFFPGLVTEEEIWFAPHVLDFRTLLDQVEFTSFTLTPQKYLAYLLAQAEGCGMRVIQTKLPGGGSVEGGSLEGESVRGVSMERGNLETLLSAASHLASAEVYVNATGLAAPDPTLFPIRGVTLRVKGEASHISTKLFPDGGIGYVLPRKGTGESILGGTKEVGVASREVGGDVVDGIKDRCRDLAPELLTDGEFEVLGVQVGFRPGRVGGARVEGEVLADGKRVVHAYGHGGAGFQNSVGCANEVVRLIGELLLRS</sequence>
<feature type="binding site" evidence="6">
    <location>
        <begin position="43"/>
        <end position="44"/>
    </location>
    <ligand>
        <name>FAD</name>
        <dbReference type="ChEBI" id="CHEBI:57692"/>
    </ligand>
</feature>
<dbReference type="EMBL" id="MU005958">
    <property type="protein sequence ID" value="KAF2864236.1"/>
    <property type="molecule type" value="Genomic_DNA"/>
</dbReference>
<evidence type="ECO:0000256" key="6">
    <source>
        <dbReference type="PIRSR" id="PIRSR000189-1"/>
    </source>
</evidence>
<dbReference type="GO" id="GO:0019478">
    <property type="term" value="P:D-amino acid catabolic process"/>
    <property type="evidence" value="ECO:0007669"/>
    <property type="project" value="TreeGrafter"/>
</dbReference>
<feature type="binding site" evidence="6">
    <location>
        <position position="193"/>
    </location>
    <ligand>
        <name>FAD</name>
        <dbReference type="ChEBI" id="CHEBI:57692"/>
    </ligand>
</feature>
<dbReference type="SUPFAM" id="SSF51971">
    <property type="entry name" value="Nucleotide-binding domain"/>
    <property type="match status" value="1"/>
</dbReference>
<keyword evidence="3" id="KW-0285">Flavoprotein</keyword>
<keyword evidence="4 6" id="KW-0274">FAD</keyword>
<dbReference type="PIRSF" id="PIRSF000189">
    <property type="entry name" value="D-aa_oxidase"/>
    <property type="match status" value="1"/>
</dbReference>
<dbReference type="Gene3D" id="3.30.9.10">
    <property type="entry name" value="D-Amino Acid Oxidase, subunit A, domain 2"/>
    <property type="match status" value="1"/>
</dbReference>
<dbReference type="GO" id="GO:0003884">
    <property type="term" value="F:D-amino-acid oxidase activity"/>
    <property type="evidence" value="ECO:0007669"/>
    <property type="project" value="InterPro"/>
</dbReference>
<evidence type="ECO:0000256" key="5">
    <source>
        <dbReference type="ARBA" id="ARBA00023002"/>
    </source>
</evidence>
<comment type="cofactor">
    <cofactor evidence="1 6">
        <name>FAD</name>
        <dbReference type="ChEBI" id="CHEBI:57692"/>
    </cofactor>
</comment>
<dbReference type="GO" id="GO:0005737">
    <property type="term" value="C:cytoplasm"/>
    <property type="evidence" value="ECO:0007669"/>
    <property type="project" value="TreeGrafter"/>
</dbReference>
<dbReference type="Pfam" id="PF01266">
    <property type="entry name" value="DAO"/>
    <property type="match status" value="1"/>
</dbReference>
<dbReference type="Gene3D" id="3.40.50.720">
    <property type="entry name" value="NAD(P)-binding Rossmann-like Domain"/>
    <property type="match status" value="1"/>
</dbReference>
<dbReference type="GO" id="GO:0071949">
    <property type="term" value="F:FAD binding"/>
    <property type="evidence" value="ECO:0007669"/>
    <property type="project" value="InterPro"/>
</dbReference>
<protein>
    <submittedName>
        <fullName evidence="8">FAD dependent oxidoreductase</fullName>
    </submittedName>
</protein>
<evidence type="ECO:0000313" key="9">
    <source>
        <dbReference type="Proteomes" id="UP000799421"/>
    </source>
</evidence>
<comment type="similarity">
    <text evidence="2">Belongs to the DAMOX/DASOX family.</text>
</comment>
<dbReference type="AlphaFoldDB" id="A0A6A7C9J8"/>
<dbReference type="Proteomes" id="UP000799421">
    <property type="component" value="Unassembled WGS sequence"/>
</dbReference>
<dbReference type="InterPro" id="IPR006076">
    <property type="entry name" value="FAD-dep_OxRdtase"/>
</dbReference>
<dbReference type="SUPFAM" id="SSF54373">
    <property type="entry name" value="FAD-linked reductases, C-terminal domain"/>
    <property type="match status" value="1"/>
</dbReference>
<proteinExistence type="inferred from homology"/>
<keyword evidence="9" id="KW-1185">Reference proteome</keyword>
<feature type="binding site" evidence="6">
    <location>
        <position position="319"/>
    </location>
    <ligand>
        <name>D-dopa</name>
        <dbReference type="ChEBI" id="CHEBI:149689"/>
    </ligand>
</feature>
<organism evidence="8 9">
    <name type="scientific">Piedraia hortae CBS 480.64</name>
    <dbReference type="NCBI Taxonomy" id="1314780"/>
    <lineage>
        <taxon>Eukaryota</taxon>
        <taxon>Fungi</taxon>
        <taxon>Dikarya</taxon>
        <taxon>Ascomycota</taxon>
        <taxon>Pezizomycotina</taxon>
        <taxon>Dothideomycetes</taxon>
        <taxon>Dothideomycetidae</taxon>
        <taxon>Capnodiales</taxon>
        <taxon>Piedraiaceae</taxon>
        <taxon>Piedraia</taxon>
    </lineage>
</organism>
<reference evidence="8" key="1">
    <citation type="journal article" date="2020" name="Stud. Mycol.">
        <title>101 Dothideomycetes genomes: a test case for predicting lifestyles and emergence of pathogens.</title>
        <authorList>
            <person name="Haridas S."/>
            <person name="Albert R."/>
            <person name="Binder M."/>
            <person name="Bloem J."/>
            <person name="Labutti K."/>
            <person name="Salamov A."/>
            <person name="Andreopoulos B."/>
            <person name="Baker S."/>
            <person name="Barry K."/>
            <person name="Bills G."/>
            <person name="Bluhm B."/>
            <person name="Cannon C."/>
            <person name="Castanera R."/>
            <person name="Culley D."/>
            <person name="Daum C."/>
            <person name="Ezra D."/>
            <person name="Gonzalez J."/>
            <person name="Henrissat B."/>
            <person name="Kuo A."/>
            <person name="Liang C."/>
            <person name="Lipzen A."/>
            <person name="Lutzoni F."/>
            <person name="Magnuson J."/>
            <person name="Mondo S."/>
            <person name="Nolan M."/>
            <person name="Ohm R."/>
            <person name="Pangilinan J."/>
            <person name="Park H.-J."/>
            <person name="Ramirez L."/>
            <person name="Alfaro M."/>
            <person name="Sun H."/>
            <person name="Tritt A."/>
            <person name="Yoshinaga Y."/>
            <person name="Zwiers L.-H."/>
            <person name="Turgeon B."/>
            <person name="Goodwin S."/>
            <person name="Spatafora J."/>
            <person name="Crous P."/>
            <person name="Grigoriev I."/>
        </authorList>
    </citation>
    <scope>NUCLEOTIDE SEQUENCE</scope>
    <source>
        <strain evidence="8">CBS 480.64</strain>
    </source>
</reference>
<feature type="binding site" evidence="6">
    <location>
        <position position="291"/>
    </location>
    <ligand>
        <name>D-dopa</name>
        <dbReference type="ChEBI" id="CHEBI:149689"/>
    </ligand>
</feature>
<dbReference type="OrthoDB" id="2015447at2759"/>
<evidence type="ECO:0000313" key="8">
    <source>
        <dbReference type="EMBL" id="KAF2864236.1"/>
    </source>
</evidence>
<feature type="domain" description="FAD dependent oxidoreductase" evidence="7">
    <location>
        <begin position="4"/>
        <end position="334"/>
    </location>
</feature>
<accession>A0A6A7C9J8</accession>
<keyword evidence="5" id="KW-0560">Oxidoreductase</keyword>
<gene>
    <name evidence="8" type="ORF">K470DRAFT_240445</name>
</gene>
<name>A0A6A7C9J8_9PEZI</name>
<evidence type="ECO:0000256" key="4">
    <source>
        <dbReference type="ARBA" id="ARBA00022827"/>
    </source>
</evidence>
<dbReference type="PROSITE" id="PS00677">
    <property type="entry name" value="DAO"/>
    <property type="match status" value="1"/>
</dbReference>
<dbReference type="InterPro" id="IPR023209">
    <property type="entry name" value="DAO"/>
</dbReference>
<evidence type="ECO:0000259" key="7">
    <source>
        <dbReference type="Pfam" id="PF01266"/>
    </source>
</evidence>
<feature type="binding site" evidence="6">
    <location>
        <position position="231"/>
    </location>
    <ligand>
        <name>D-dopa</name>
        <dbReference type="ChEBI" id="CHEBI:149689"/>
    </ligand>
</feature>